<evidence type="ECO:0000313" key="6">
    <source>
        <dbReference type="Proteomes" id="UP001501510"/>
    </source>
</evidence>
<dbReference type="Proteomes" id="UP001501510">
    <property type="component" value="Unassembled WGS sequence"/>
</dbReference>
<dbReference type="Pfam" id="PF00905">
    <property type="entry name" value="Transpeptidase"/>
    <property type="match status" value="1"/>
</dbReference>
<dbReference type="InterPro" id="IPR050515">
    <property type="entry name" value="Beta-lactam/transpept"/>
</dbReference>
<feature type="transmembrane region" description="Helical" evidence="3">
    <location>
        <begin position="12"/>
        <end position="29"/>
    </location>
</feature>
<accession>A0ABP3UHQ4</accession>
<evidence type="ECO:0000256" key="3">
    <source>
        <dbReference type="SAM" id="Phobius"/>
    </source>
</evidence>
<dbReference type="PANTHER" id="PTHR30627">
    <property type="entry name" value="PEPTIDOGLYCAN D,D-TRANSPEPTIDASE"/>
    <property type="match status" value="1"/>
</dbReference>
<feature type="domain" description="Penicillin-binding protein transpeptidase" evidence="4">
    <location>
        <begin position="252"/>
        <end position="547"/>
    </location>
</feature>
<evidence type="ECO:0000313" key="5">
    <source>
        <dbReference type="EMBL" id="GAA0734593.1"/>
    </source>
</evidence>
<dbReference type="InterPro" id="IPR001460">
    <property type="entry name" value="PCN-bd_Tpept"/>
</dbReference>
<proteinExistence type="predicted"/>
<dbReference type="RefSeq" id="WP_343758914.1">
    <property type="nucleotide sequence ID" value="NZ_BAAACG010000006.1"/>
</dbReference>
<dbReference type="EMBL" id="BAAACG010000006">
    <property type="protein sequence ID" value="GAA0734593.1"/>
    <property type="molecule type" value="Genomic_DNA"/>
</dbReference>
<evidence type="ECO:0000256" key="2">
    <source>
        <dbReference type="ARBA" id="ARBA00023136"/>
    </source>
</evidence>
<name>A0ABP3UHQ4_9CLOT</name>
<keyword evidence="3" id="KW-0812">Transmembrane</keyword>
<keyword evidence="6" id="KW-1185">Reference proteome</keyword>
<dbReference type="Gene3D" id="3.40.710.10">
    <property type="entry name" value="DD-peptidase/beta-lactamase superfamily"/>
    <property type="match status" value="1"/>
</dbReference>
<reference evidence="6" key="1">
    <citation type="journal article" date="2019" name="Int. J. Syst. Evol. Microbiol.">
        <title>The Global Catalogue of Microorganisms (GCM) 10K type strain sequencing project: providing services to taxonomists for standard genome sequencing and annotation.</title>
        <authorList>
            <consortium name="The Broad Institute Genomics Platform"/>
            <consortium name="The Broad Institute Genome Sequencing Center for Infectious Disease"/>
            <person name="Wu L."/>
            <person name="Ma J."/>
        </authorList>
    </citation>
    <scope>NUCLEOTIDE SEQUENCE [LARGE SCALE GENOMIC DNA]</scope>
    <source>
        <strain evidence="6">JCM 1407</strain>
    </source>
</reference>
<evidence type="ECO:0000256" key="1">
    <source>
        <dbReference type="ARBA" id="ARBA00004370"/>
    </source>
</evidence>
<dbReference type="PANTHER" id="PTHR30627:SF1">
    <property type="entry name" value="PEPTIDOGLYCAN D,D-TRANSPEPTIDASE FTSI"/>
    <property type="match status" value="1"/>
</dbReference>
<keyword evidence="3" id="KW-1133">Transmembrane helix</keyword>
<protein>
    <submittedName>
        <fullName evidence="5">Penicillin-binding transpeptidase domain-containing protein</fullName>
    </submittedName>
</protein>
<gene>
    <name evidence="5" type="ORF">GCM10008906_06880</name>
</gene>
<evidence type="ECO:0000259" key="4">
    <source>
        <dbReference type="Pfam" id="PF00905"/>
    </source>
</evidence>
<comment type="caution">
    <text evidence="5">The sequence shown here is derived from an EMBL/GenBank/DDBJ whole genome shotgun (WGS) entry which is preliminary data.</text>
</comment>
<organism evidence="5 6">
    <name type="scientific">Clostridium oceanicum</name>
    <dbReference type="NCBI Taxonomy" id="1543"/>
    <lineage>
        <taxon>Bacteria</taxon>
        <taxon>Bacillati</taxon>
        <taxon>Bacillota</taxon>
        <taxon>Clostridia</taxon>
        <taxon>Eubacteriales</taxon>
        <taxon>Clostridiaceae</taxon>
        <taxon>Clostridium</taxon>
    </lineage>
</organism>
<sequence length="557" mass="64165">MKRYLNKKRIYKVLIIFILIFSVLILRIYKFQYLDRDKFAVMADAQYAYKEPIWENKFKLLDTNGKDLLKYKDKYYAVIVPQSFEDNEKEEEKVLSILYTLKNYNKDYDLAESNVTKSGKLYYEIDKNTYEKLMKMKKLKGFYVYKTSVVDKDYNNRKEHWKLENMLLNPYKKDGKTFKNKDSLEYKIYDKTKDNDIDKIVYNKDLNGQIMSNEIEKASKSVNPKLTLDSNIQDKIRKVLENKKYKKYSQIGVALMESDTGKISGMAQKDETLPNVIIGASSKNGFPPGSIFKVIVEEAALENDVITEDDKFYCKGQFEKNHEGCHGNLNYKDAFTVSCNDIFSQIGRKVGFGNIDDIMKRQDLFGKVLNLNYEQKGSFQLSNNKKPSLEDGTLSLISFGQLMRMTPIEALSMVNVVVNNGVYTKPYLLESYVDNNNKTLQTEKTIKKKIIDKDNAINIKDQMIDVVKKGTGKLAYNKNILIGGKTGSTERTEKDGKGKIKSKSDGWFIGFFENNGKTYSMVVFVPNIDSEKESAGNTAVPIFYDIVKELNKGEILK</sequence>
<keyword evidence="2 3" id="KW-0472">Membrane</keyword>
<dbReference type="SUPFAM" id="SSF56601">
    <property type="entry name" value="beta-lactamase/transpeptidase-like"/>
    <property type="match status" value="1"/>
</dbReference>
<dbReference type="InterPro" id="IPR012338">
    <property type="entry name" value="Beta-lactam/transpept-like"/>
</dbReference>
<comment type="subcellular location">
    <subcellularLocation>
        <location evidence="1">Membrane</location>
    </subcellularLocation>
</comment>